<reference evidence="5 6" key="1">
    <citation type="submission" date="2018-06" db="EMBL/GenBank/DDBJ databases">
        <title>Complete Genomes of Monosporascus.</title>
        <authorList>
            <person name="Robinson A.J."/>
            <person name="Natvig D.O."/>
        </authorList>
    </citation>
    <scope>NUCLEOTIDE SEQUENCE [LARGE SCALE GENOMIC DNA]</scope>
    <source>
        <strain evidence="5 6">CBS 609.92</strain>
    </source>
</reference>
<evidence type="ECO:0000313" key="5">
    <source>
        <dbReference type="EMBL" id="RYO90812.1"/>
    </source>
</evidence>
<dbReference type="Gene3D" id="3.40.50.720">
    <property type="entry name" value="NAD(P)-binding Rossmann-like Domain"/>
    <property type="match status" value="1"/>
</dbReference>
<comment type="caution">
    <text evidence="5">The sequence shown here is derived from an EMBL/GenBank/DDBJ whole genome shotgun (WGS) entry which is preliminary data.</text>
</comment>
<dbReference type="SUPFAM" id="SSF56801">
    <property type="entry name" value="Acetyl-CoA synthetase-like"/>
    <property type="match status" value="1"/>
</dbReference>
<feature type="region of interest" description="Disordered" evidence="3">
    <location>
        <begin position="26"/>
        <end position="45"/>
    </location>
</feature>
<organism evidence="5 6">
    <name type="scientific">Monosporascus cannonballus</name>
    <dbReference type="NCBI Taxonomy" id="155416"/>
    <lineage>
        <taxon>Eukaryota</taxon>
        <taxon>Fungi</taxon>
        <taxon>Dikarya</taxon>
        <taxon>Ascomycota</taxon>
        <taxon>Pezizomycotina</taxon>
        <taxon>Sordariomycetes</taxon>
        <taxon>Xylariomycetidae</taxon>
        <taxon>Xylariales</taxon>
        <taxon>Xylariales incertae sedis</taxon>
        <taxon>Monosporascus</taxon>
    </lineage>
</organism>
<protein>
    <recommendedName>
        <fullName evidence="4">Thioester reductase (TE) domain-containing protein</fullName>
    </recommendedName>
</protein>
<dbReference type="InterPro" id="IPR013120">
    <property type="entry name" value="FAR_NAD-bd"/>
</dbReference>
<keyword evidence="6" id="KW-1185">Reference proteome</keyword>
<evidence type="ECO:0000256" key="1">
    <source>
        <dbReference type="ARBA" id="ARBA00022450"/>
    </source>
</evidence>
<accession>A0ABY0HHR1</accession>
<feature type="domain" description="Thioester reductase (TE)" evidence="4">
    <location>
        <begin position="357"/>
        <end position="581"/>
    </location>
</feature>
<dbReference type="EMBL" id="QJNS01000049">
    <property type="protein sequence ID" value="RYO90812.1"/>
    <property type="molecule type" value="Genomic_DNA"/>
</dbReference>
<gene>
    <name evidence="5" type="ORF">DL762_002489</name>
</gene>
<keyword evidence="2" id="KW-0597">Phosphoprotein</keyword>
<dbReference type="Pfam" id="PF07993">
    <property type="entry name" value="NAD_binding_4"/>
    <property type="match status" value="1"/>
</dbReference>
<name>A0ABY0HHR1_9PEZI</name>
<dbReference type="SUPFAM" id="SSF51735">
    <property type="entry name" value="NAD(P)-binding Rossmann-fold domains"/>
    <property type="match status" value="1"/>
</dbReference>
<evidence type="ECO:0000256" key="3">
    <source>
        <dbReference type="SAM" id="MobiDB-lite"/>
    </source>
</evidence>
<dbReference type="Proteomes" id="UP000294003">
    <property type="component" value="Unassembled WGS sequence"/>
</dbReference>
<dbReference type="InterPro" id="IPR036291">
    <property type="entry name" value="NAD(P)-bd_dom_sf"/>
</dbReference>
<dbReference type="PANTHER" id="PTHR43439:SF2">
    <property type="entry name" value="ENZYME, PUTATIVE (JCVI)-RELATED"/>
    <property type="match status" value="1"/>
</dbReference>
<dbReference type="InterPro" id="IPR051414">
    <property type="entry name" value="Adenylate-forming_Reductase"/>
</dbReference>
<evidence type="ECO:0000313" key="6">
    <source>
        <dbReference type="Proteomes" id="UP000294003"/>
    </source>
</evidence>
<sequence length="725" mass="79906">MDGKHLTKGDQRPAYGHRLIPHVIDEKSQSDPDGEALSIPPADNPEHGWRRVSWKEYASSINHMARRIVETCGEPVPVAAIKVGYKAFLISPRNSHEGQISLFYATDLPLHLIPPDTRGDGPAVAARAGYEGGPVDEHDTQDLYKPHPDLPNHWLYNIIVFSNGEKLNPITIEEIVESHPQIRRALVVGSNRFQPALILETARHPAGDWEARELFNNTRLFPRAGNGTIQRAAAVRLYKDEIDTLYEQQGRFSDAEAPGINVESEDALIDSIPNVFRTRPGGEGLEPDNDFFSGGVDSLQVIGAARLLKSGLEAAGFHVGEAAMSTRVIYSNPTPRRLAHTRATCPGRQTEGQTVILTGSTGMLGSYMLDLLVRNPSVKKVICLNRADDGGARRQAKAMRERGLASNYSEKTELYHADMSRSDFGLPVDVFERLLRQADRLIHNAWSVKSSIPIESFEPHLRSVRRVADFATRASKRVAVAFVSSIGTIDWWNARGRGLVLEQRLEDVSLPGNGYGRSKMIGSLVPEDAARVGDFPAVSIRVGQVAGPQGEAGAWNRQEWLPSIVASSVHLGALPSHLAVIERVGWTPSERIACLVLEALGVTQKLTAERITGYYHGVNPSETAWGELALAVQRFYGDERISKLVSFSEWGDLLGKSQADDTQSLEKNPAVKLPDFYRGMASAHEAGHGSVVFEMTRTKECSPTMKATRAITPELMMHWCKQWDI</sequence>
<evidence type="ECO:0000256" key="2">
    <source>
        <dbReference type="ARBA" id="ARBA00022553"/>
    </source>
</evidence>
<keyword evidence="1" id="KW-0596">Phosphopantetheine</keyword>
<dbReference type="Pfam" id="PF23562">
    <property type="entry name" value="AMP-binding_C_3"/>
    <property type="match status" value="1"/>
</dbReference>
<dbReference type="PANTHER" id="PTHR43439">
    <property type="entry name" value="PHENYLACETATE-COENZYME A LIGASE"/>
    <property type="match status" value="1"/>
</dbReference>
<proteinExistence type="predicted"/>
<evidence type="ECO:0000259" key="4">
    <source>
        <dbReference type="Pfam" id="PF07993"/>
    </source>
</evidence>